<keyword evidence="8" id="KW-1185">Reference proteome</keyword>
<keyword evidence="5" id="KW-0067">ATP-binding</keyword>
<dbReference type="PROSITE" id="PS50893">
    <property type="entry name" value="ABC_TRANSPORTER_2"/>
    <property type="match status" value="1"/>
</dbReference>
<dbReference type="EMBL" id="JACICD010000011">
    <property type="protein sequence ID" value="MBB3773444.1"/>
    <property type="molecule type" value="Genomic_DNA"/>
</dbReference>
<dbReference type="Pfam" id="PF08402">
    <property type="entry name" value="TOBE_2"/>
    <property type="match status" value="1"/>
</dbReference>
<dbReference type="RefSeq" id="WP_183191588.1">
    <property type="nucleotide sequence ID" value="NZ_JACICD010000011.1"/>
</dbReference>
<evidence type="ECO:0000256" key="2">
    <source>
        <dbReference type="ARBA" id="ARBA00005417"/>
    </source>
</evidence>
<protein>
    <submittedName>
        <fullName evidence="7">ABC-type sugar transport system ATPase subunit</fullName>
    </submittedName>
</protein>
<dbReference type="GO" id="GO:0015423">
    <property type="term" value="F:ABC-type maltose transporter activity"/>
    <property type="evidence" value="ECO:0007669"/>
    <property type="project" value="TreeGrafter"/>
</dbReference>
<evidence type="ECO:0000313" key="8">
    <source>
        <dbReference type="Proteomes" id="UP000533469"/>
    </source>
</evidence>
<sequence length="362" mass="39907">MSRVELSGITKRFGAFEAIRGIDLTVEDGEFAVFVGPSGCGKSTLLRLICGLEVPTEGRIRFDERDVRGVPPAGRRLAMVFQSYALYPHMSVAENMGFALRMAGVPKAERAVRVARAAETLQITRLLERRPKELSGGQRQRVAIGRAIVREPSLFLFDEPLSNLDAELRVEMRAELMELHRRLTTTMIYVTHDQIEAMTMADRIVVLRDGRIEQAGSPTTLYEQPANRFVASFIGSPRMNFLAARVTRVEPGRVTIDLPGLAGEPLRIAVAERHGLRIDDAVELGIRPEHLSLEPRAHRLQARISFSEYVGGAWHLHAGDHPAGRLVLRHAGTPIHAGQALELGIDVAACHLFAASGLRVSV</sequence>
<dbReference type="InterPro" id="IPR003439">
    <property type="entry name" value="ABC_transporter-like_ATP-bd"/>
</dbReference>
<dbReference type="InterPro" id="IPR008995">
    <property type="entry name" value="Mo/tungstate-bd_C_term_dom"/>
</dbReference>
<dbReference type="GO" id="GO:1990060">
    <property type="term" value="C:maltose transport complex"/>
    <property type="evidence" value="ECO:0007669"/>
    <property type="project" value="TreeGrafter"/>
</dbReference>
<dbReference type="Gene3D" id="3.40.50.300">
    <property type="entry name" value="P-loop containing nucleotide triphosphate hydrolases"/>
    <property type="match status" value="1"/>
</dbReference>
<dbReference type="InterPro" id="IPR015855">
    <property type="entry name" value="ABC_transpr_MalK-like"/>
</dbReference>
<evidence type="ECO:0000259" key="6">
    <source>
        <dbReference type="PROSITE" id="PS50893"/>
    </source>
</evidence>
<dbReference type="PANTHER" id="PTHR43875:SF3">
    <property type="entry name" value="MALTOSE_MALTODEXTRIN IMPORT ATP-BINDING PROTEIN MALK"/>
    <property type="match status" value="1"/>
</dbReference>
<dbReference type="PROSITE" id="PS00211">
    <property type="entry name" value="ABC_TRANSPORTER_1"/>
    <property type="match status" value="1"/>
</dbReference>
<dbReference type="FunFam" id="3.40.50.300:FF:000042">
    <property type="entry name" value="Maltose/maltodextrin ABC transporter, ATP-binding protein"/>
    <property type="match status" value="1"/>
</dbReference>
<dbReference type="InterPro" id="IPR017871">
    <property type="entry name" value="ABC_transporter-like_CS"/>
</dbReference>
<comment type="similarity">
    <text evidence="2">Belongs to the ABC transporter superfamily.</text>
</comment>
<dbReference type="InterPro" id="IPR003593">
    <property type="entry name" value="AAA+_ATPase"/>
</dbReference>
<comment type="subcellular location">
    <subcellularLocation>
        <location evidence="1">Cell inner membrane</location>
        <topology evidence="1">Peripheral membrane protein</topology>
    </subcellularLocation>
</comment>
<keyword evidence="3" id="KW-0813">Transport</keyword>
<name>A0A839ZFB1_9HYPH</name>
<dbReference type="Gene3D" id="2.40.50.140">
    <property type="entry name" value="Nucleic acid-binding proteins"/>
    <property type="match status" value="1"/>
</dbReference>
<evidence type="ECO:0000313" key="7">
    <source>
        <dbReference type="EMBL" id="MBB3773444.1"/>
    </source>
</evidence>
<comment type="caution">
    <text evidence="7">The sequence shown here is derived from an EMBL/GenBank/DDBJ whole genome shotgun (WGS) entry which is preliminary data.</text>
</comment>
<dbReference type="Gene3D" id="2.40.50.100">
    <property type="match status" value="1"/>
</dbReference>
<dbReference type="InterPro" id="IPR027417">
    <property type="entry name" value="P-loop_NTPase"/>
</dbReference>
<reference evidence="7 8" key="1">
    <citation type="submission" date="2020-08" db="EMBL/GenBank/DDBJ databases">
        <title>Genomic Encyclopedia of Type Strains, Phase IV (KMG-IV): sequencing the most valuable type-strain genomes for metagenomic binning, comparative biology and taxonomic classification.</title>
        <authorList>
            <person name="Goeker M."/>
        </authorList>
    </citation>
    <scope>NUCLEOTIDE SEQUENCE [LARGE SCALE GENOMIC DNA]</scope>
    <source>
        <strain evidence="7 8">DSM 5895</strain>
    </source>
</reference>
<evidence type="ECO:0000256" key="4">
    <source>
        <dbReference type="ARBA" id="ARBA00022741"/>
    </source>
</evidence>
<accession>A0A839ZFB1</accession>
<evidence type="ECO:0000256" key="3">
    <source>
        <dbReference type="ARBA" id="ARBA00022448"/>
    </source>
</evidence>
<dbReference type="GO" id="GO:0016887">
    <property type="term" value="F:ATP hydrolysis activity"/>
    <property type="evidence" value="ECO:0007669"/>
    <property type="project" value="InterPro"/>
</dbReference>
<organism evidence="7 8">
    <name type="scientific">Ancylobacter tetraedralis</name>
    <dbReference type="NCBI Taxonomy" id="217068"/>
    <lineage>
        <taxon>Bacteria</taxon>
        <taxon>Pseudomonadati</taxon>
        <taxon>Pseudomonadota</taxon>
        <taxon>Alphaproteobacteria</taxon>
        <taxon>Hyphomicrobiales</taxon>
        <taxon>Xanthobacteraceae</taxon>
        <taxon>Ancylobacter</taxon>
    </lineage>
</organism>
<dbReference type="InterPro" id="IPR012340">
    <property type="entry name" value="NA-bd_OB-fold"/>
</dbReference>
<dbReference type="SUPFAM" id="SSF50331">
    <property type="entry name" value="MOP-like"/>
    <property type="match status" value="1"/>
</dbReference>
<dbReference type="PANTHER" id="PTHR43875">
    <property type="entry name" value="MALTODEXTRIN IMPORT ATP-BINDING PROTEIN MSMX"/>
    <property type="match status" value="1"/>
</dbReference>
<dbReference type="SMART" id="SM00382">
    <property type="entry name" value="AAA"/>
    <property type="match status" value="1"/>
</dbReference>
<proteinExistence type="inferred from homology"/>
<dbReference type="SUPFAM" id="SSF52540">
    <property type="entry name" value="P-loop containing nucleoside triphosphate hydrolases"/>
    <property type="match status" value="1"/>
</dbReference>
<dbReference type="NCBIfam" id="NF008653">
    <property type="entry name" value="PRK11650.1"/>
    <property type="match status" value="1"/>
</dbReference>
<dbReference type="InterPro" id="IPR047641">
    <property type="entry name" value="ABC_transpr_MalK/UgpC-like"/>
</dbReference>
<evidence type="ECO:0000256" key="5">
    <source>
        <dbReference type="ARBA" id="ARBA00022840"/>
    </source>
</evidence>
<dbReference type="InterPro" id="IPR013611">
    <property type="entry name" value="Transp-assoc_OB_typ2"/>
</dbReference>
<evidence type="ECO:0000256" key="1">
    <source>
        <dbReference type="ARBA" id="ARBA00004417"/>
    </source>
</evidence>
<keyword evidence="4" id="KW-0547">Nucleotide-binding</keyword>
<dbReference type="GO" id="GO:0005524">
    <property type="term" value="F:ATP binding"/>
    <property type="evidence" value="ECO:0007669"/>
    <property type="project" value="UniProtKB-KW"/>
</dbReference>
<gene>
    <name evidence="7" type="ORF">FHS55_004081</name>
</gene>
<dbReference type="GO" id="GO:0055052">
    <property type="term" value="C:ATP-binding cassette (ABC) transporter complex, substrate-binding subunit-containing"/>
    <property type="evidence" value="ECO:0007669"/>
    <property type="project" value="TreeGrafter"/>
</dbReference>
<feature type="domain" description="ABC transporter" evidence="6">
    <location>
        <begin position="4"/>
        <end position="234"/>
    </location>
</feature>
<dbReference type="AlphaFoldDB" id="A0A839ZFB1"/>
<dbReference type="Pfam" id="PF00005">
    <property type="entry name" value="ABC_tran"/>
    <property type="match status" value="1"/>
</dbReference>
<dbReference type="CDD" id="cd03301">
    <property type="entry name" value="ABC_MalK_N"/>
    <property type="match status" value="1"/>
</dbReference>
<keyword evidence="7" id="KW-0762">Sugar transport</keyword>
<dbReference type="Proteomes" id="UP000533469">
    <property type="component" value="Unassembled WGS sequence"/>
</dbReference>